<comment type="subcellular location">
    <subcellularLocation>
        <location evidence="1">Nucleus</location>
    </subcellularLocation>
</comment>
<evidence type="ECO:0000256" key="4">
    <source>
        <dbReference type="ARBA" id="ARBA00023163"/>
    </source>
</evidence>
<dbReference type="EMBL" id="LXFE01003912">
    <property type="protein sequence ID" value="OLL22091.1"/>
    <property type="molecule type" value="Genomic_DNA"/>
</dbReference>
<comment type="caution">
    <text evidence="7">The sequence shown here is derived from an EMBL/GenBank/DDBJ whole genome shotgun (WGS) entry which is preliminary data.</text>
</comment>
<feature type="region of interest" description="Disordered" evidence="6">
    <location>
        <begin position="1"/>
        <end position="24"/>
    </location>
</feature>
<dbReference type="AlphaFoldDB" id="A0A1U7LHT8"/>
<evidence type="ECO:0000256" key="1">
    <source>
        <dbReference type="ARBA" id="ARBA00004123"/>
    </source>
</evidence>
<feature type="region of interest" description="Disordered" evidence="6">
    <location>
        <begin position="170"/>
        <end position="213"/>
    </location>
</feature>
<organism evidence="7 8">
    <name type="scientific">Neolecta irregularis (strain DAH-3)</name>
    <dbReference type="NCBI Taxonomy" id="1198029"/>
    <lineage>
        <taxon>Eukaryota</taxon>
        <taxon>Fungi</taxon>
        <taxon>Dikarya</taxon>
        <taxon>Ascomycota</taxon>
        <taxon>Taphrinomycotina</taxon>
        <taxon>Neolectales</taxon>
        <taxon>Neolectaceae</taxon>
        <taxon>Neolecta</taxon>
    </lineage>
</organism>
<proteinExistence type="predicted"/>
<keyword evidence="4" id="KW-0804">Transcription</keyword>
<dbReference type="SMART" id="SM01401">
    <property type="entry name" value="Sds3"/>
    <property type="match status" value="1"/>
</dbReference>
<keyword evidence="2" id="KW-0678">Repressor</keyword>
<dbReference type="OrthoDB" id="70376at2759"/>
<dbReference type="Proteomes" id="UP000186594">
    <property type="component" value="Unassembled WGS sequence"/>
</dbReference>
<evidence type="ECO:0000256" key="6">
    <source>
        <dbReference type="SAM" id="MobiDB-lite"/>
    </source>
</evidence>
<keyword evidence="3" id="KW-0805">Transcription regulation</keyword>
<feature type="compositionally biased region" description="Basic and acidic residues" evidence="6">
    <location>
        <begin position="191"/>
        <end position="206"/>
    </location>
</feature>
<keyword evidence="5" id="KW-0539">Nucleus</keyword>
<gene>
    <name evidence="7" type="ORF">NEOLI_005231</name>
</gene>
<reference evidence="7 8" key="1">
    <citation type="submission" date="2016-04" db="EMBL/GenBank/DDBJ databases">
        <title>Evolutionary innovation and constraint leading to complex multicellularity in the Ascomycota.</title>
        <authorList>
            <person name="Cisse O."/>
            <person name="Nguyen A."/>
            <person name="Hewitt D.A."/>
            <person name="Jedd G."/>
            <person name="Stajich J.E."/>
        </authorList>
    </citation>
    <scope>NUCLEOTIDE SEQUENCE [LARGE SCALE GENOMIC DNA]</scope>
    <source>
        <strain evidence="7 8">DAH-3</strain>
    </source>
</reference>
<protein>
    <submittedName>
        <fullName evidence="7">Transcriptional regulatory protein sds3</fullName>
    </submittedName>
</protein>
<evidence type="ECO:0000313" key="7">
    <source>
        <dbReference type="EMBL" id="OLL22091.1"/>
    </source>
</evidence>
<dbReference type="GO" id="GO:0005654">
    <property type="term" value="C:nucleoplasm"/>
    <property type="evidence" value="ECO:0007669"/>
    <property type="project" value="UniProtKB-ARBA"/>
</dbReference>
<sequence length="213" mass="24722">MTANTPPTSPSSTSSAPPRKSTARDLALISRELESINTRFEKDVEGHFRANIAQLQSELLSLNDGTHPEYLAEIELVEKTRDDELENVDFEYEYKLHRAKVEYEEEIESANEEYQTLIQTLKSTISTHLCDRRRKLREERDTGDLTNIHDPVLLSPEKVRKLRKRGGASTGFRRGYYNDGDGKKIAFNPPKKADERQVQQDLEDIKKYRKRRR</sequence>
<feature type="compositionally biased region" description="Low complexity" evidence="6">
    <location>
        <begin position="1"/>
        <end position="20"/>
    </location>
</feature>
<name>A0A1U7LHT8_NEOID</name>
<evidence type="ECO:0000256" key="2">
    <source>
        <dbReference type="ARBA" id="ARBA00022491"/>
    </source>
</evidence>
<evidence type="ECO:0000256" key="3">
    <source>
        <dbReference type="ARBA" id="ARBA00023015"/>
    </source>
</evidence>
<dbReference type="PANTHER" id="PTHR21964">
    <property type="entry name" value="BREAST CANCER METASTASIS-SUPPRESSOR 1"/>
    <property type="match status" value="1"/>
</dbReference>
<evidence type="ECO:0000256" key="5">
    <source>
        <dbReference type="ARBA" id="ARBA00023242"/>
    </source>
</evidence>
<evidence type="ECO:0000313" key="8">
    <source>
        <dbReference type="Proteomes" id="UP000186594"/>
    </source>
</evidence>
<dbReference type="STRING" id="1198029.A0A1U7LHT8"/>
<accession>A0A1U7LHT8</accession>
<keyword evidence="8" id="KW-1185">Reference proteome</keyword>
<dbReference type="Pfam" id="PF08598">
    <property type="entry name" value="Sds3"/>
    <property type="match status" value="1"/>
</dbReference>
<dbReference type="GO" id="GO:0010468">
    <property type="term" value="P:regulation of gene expression"/>
    <property type="evidence" value="ECO:0007669"/>
    <property type="project" value="UniProtKB-ARBA"/>
</dbReference>
<dbReference type="InterPro" id="IPR013907">
    <property type="entry name" value="Sds3"/>
</dbReference>